<evidence type="ECO:0000256" key="2">
    <source>
        <dbReference type="ARBA" id="ARBA00022737"/>
    </source>
</evidence>
<dbReference type="Proteomes" id="UP000182057">
    <property type="component" value="Unassembled WGS sequence"/>
</dbReference>
<evidence type="ECO:0000256" key="1">
    <source>
        <dbReference type="ARBA" id="ARBA00022614"/>
    </source>
</evidence>
<dbReference type="PANTHER" id="PTHR47566">
    <property type="match status" value="1"/>
</dbReference>
<reference evidence="3 6" key="2">
    <citation type="submission" date="2017-09" db="EMBL/GenBank/DDBJ databases">
        <title>Phase variable restriction modification systems are present in the genome sequences of periodontal pathogens Prevotella intermedia, Tannerella forsythia and Porphyromonas gingivalis.</title>
        <authorList>
            <person name="Haigh R.D."/>
            <person name="Crawford L."/>
            <person name="Ralph J."/>
            <person name="Wanford J."/>
            <person name="Vartoukian S.R."/>
            <person name="Hijazib K."/>
            <person name="Wade W."/>
            <person name="Oggioni M.R."/>
        </authorList>
    </citation>
    <scope>NUCLEOTIDE SEQUENCE [LARGE SCALE GENOMIC DNA]</scope>
    <source>
        <strain evidence="3 6">WW11663</strain>
    </source>
</reference>
<dbReference type="AlphaFoldDB" id="A0A1D3UBC4"/>
<dbReference type="InterPro" id="IPR052574">
    <property type="entry name" value="CDIRP"/>
</dbReference>
<dbReference type="PANTHER" id="PTHR47566:SF1">
    <property type="entry name" value="PROTEIN NUD1"/>
    <property type="match status" value="1"/>
</dbReference>
<protein>
    <submittedName>
        <fullName evidence="4">Internalin-J</fullName>
    </submittedName>
</protein>
<evidence type="ECO:0000313" key="4">
    <source>
        <dbReference type="EMBL" id="SCQ17442.1"/>
    </source>
</evidence>
<reference evidence="4 5" key="1">
    <citation type="submission" date="2016-09" db="EMBL/GenBank/DDBJ databases">
        <authorList>
            <person name="Capua I."/>
            <person name="De Benedictis P."/>
            <person name="Joannis T."/>
            <person name="Lombin L.H."/>
            <person name="Cattoli G."/>
        </authorList>
    </citation>
    <scope>NUCLEOTIDE SEQUENCE [LARGE SCALE GENOMIC DNA]</scope>
    <source>
        <strain evidence="4 5">UB20</strain>
    </source>
</reference>
<proteinExistence type="predicted"/>
<name>A0A1D3UBC4_TANFO</name>
<evidence type="ECO:0000313" key="3">
    <source>
        <dbReference type="EMBL" id="PDP43565.1"/>
    </source>
</evidence>
<keyword evidence="1" id="KW-0433">Leucine-rich repeat</keyword>
<accession>A0A1D3UBC4</accession>
<dbReference type="InterPro" id="IPR032675">
    <property type="entry name" value="LRR_dom_sf"/>
</dbReference>
<dbReference type="RefSeq" id="WP_052449053.1">
    <property type="nucleotide sequence ID" value="NZ_CALHNL010000054.1"/>
</dbReference>
<dbReference type="Gene3D" id="3.80.10.10">
    <property type="entry name" value="Ribonuclease Inhibitor"/>
    <property type="match status" value="1"/>
</dbReference>
<evidence type="ECO:0000313" key="5">
    <source>
        <dbReference type="Proteomes" id="UP000182057"/>
    </source>
</evidence>
<dbReference type="Proteomes" id="UP000219259">
    <property type="component" value="Unassembled WGS sequence"/>
</dbReference>
<keyword evidence="2" id="KW-0677">Repeat</keyword>
<dbReference type="EMBL" id="FMMM01000001">
    <property type="protein sequence ID" value="SCQ17442.1"/>
    <property type="molecule type" value="Genomic_DNA"/>
</dbReference>
<dbReference type="SUPFAM" id="SSF52058">
    <property type="entry name" value="L domain-like"/>
    <property type="match status" value="1"/>
</dbReference>
<sequence length="489" mass="54730">MKQIVILFSSIVCLSGALRLTAQTYNTQEVAKLKAFLIQNSAEKGKKNYEQLGVASLDVVDWKNVSGLKWNANGHVETIDWKGKKLGGNLDVSGFTDLLVMHCEKNLLQSLNVTGNTKMTYLDCFDNEFKSIDISTNIHLTHFCCRYNQLTKLDVTHNPKLTFLCSSGNRFEQIDLSNNTELVEFYAANGKLKSIDLSHNRKLKDVALRTNQLTSLDVSNLTKLERLTCYQNRLTTLNVSGCKSLRLIRAYENNLTSLDVSGCTALKTLAFYSNNVPELDVSGCLNIEFVSLMNNGMHTLKLPPNPSNELEIMCERNRFTFSTLPQLSYLRSYAPQAKVTLSAPSDKIDLRSEYKMNGTASVFVWTDKGTPVIPDAHREGLFSFAESYVGKTLTCTVTNLAYPQLTMTYEVSLTEPVANIVVESEVSFRTQREQLCLTVTRPVTVHIYTIIGALLRKQNLNEGETCFTLPQGMYIVSLSNGTVRKIVIP</sequence>
<gene>
    <name evidence="4" type="primary">inlJ_1</name>
    <name evidence="3" type="ORF">CLI86_07710</name>
    <name evidence="4" type="ORF">TFUB20_00011</name>
</gene>
<dbReference type="GO" id="GO:0035591">
    <property type="term" value="F:signaling adaptor activity"/>
    <property type="evidence" value="ECO:0007669"/>
    <property type="project" value="TreeGrafter"/>
</dbReference>
<dbReference type="EMBL" id="NSLJ01000017">
    <property type="protein sequence ID" value="PDP43565.1"/>
    <property type="molecule type" value="Genomic_DNA"/>
</dbReference>
<evidence type="ECO:0000313" key="6">
    <source>
        <dbReference type="Proteomes" id="UP000219259"/>
    </source>
</evidence>
<dbReference type="OrthoDB" id="3179827at2"/>
<organism evidence="4 5">
    <name type="scientific">Tannerella forsythia</name>
    <name type="common">Bacteroides forsythus</name>
    <dbReference type="NCBI Taxonomy" id="28112"/>
    <lineage>
        <taxon>Bacteria</taxon>
        <taxon>Pseudomonadati</taxon>
        <taxon>Bacteroidota</taxon>
        <taxon>Bacteroidia</taxon>
        <taxon>Bacteroidales</taxon>
        <taxon>Tannerellaceae</taxon>
        <taxon>Tannerella</taxon>
    </lineage>
</organism>